<dbReference type="NCBIfam" id="NF002073">
    <property type="entry name" value="PRK00913.1-2"/>
    <property type="match status" value="1"/>
</dbReference>
<feature type="binding site" evidence="8">
    <location>
        <position position="348"/>
    </location>
    <ligand>
        <name>Mn(2+)</name>
        <dbReference type="ChEBI" id="CHEBI:29035"/>
        <label>1</label>
    </ligand>
</feature>
<keyword evidence="8" id="KW-0963">Cytoplasm</keyword>
<gene>
    <name evidence="8" type="primary">pepA</name>
    <name evidence="10" type="ORF">IDM49_07370</name>
</gene>
<accession>A0A7H2BBM7</accession>
<comment type="catalytic activity">
    <reaction evidence="2 8">
        <text>Release of an N-terminal amino acid, preferentially leucine, but not glutamic or aspartic acids.</text>
        <dbReference type="EC" id="3.4.11.10"/>
    </reaction>
</comment>
<evidence type="ECO:0000256" key="1">
    <source>
        <dbReference type="ARBA" id="ARBA00000135"/>
    </source>
</evidence>
<dbReference type="GO" id="GO:0005737">
    <property type="term" value="C:cytoplasm"/>
    <property type="evidence" value="ECO:0007669"/>
    <property type="project" value="UniProtKB-SubCell"/>
</dbReference>
<dbReference type="AlphaFoldDB" id="A0A7H2BBM7"/>
<evidence type="ECO:0000256" key="6">
    <source>
        <dbReference type="ARBA" id="ARBA00022801"/>
    </source>
</evidence>
<evidence type="ECO:0000313" key="11">
    <source>
        <dbReference type="Proteomes" id="UP000516404"/>
    </source>
</evidence>
<evidence type="ECO:0000256" key="5">
    <source>
        <dbReference type="ARBA" id="ARBA00022670"/>
    </source>
</evidence>
<feature type="binding site" evidence="8">
    <location>
        <position position="271"/>
    </location>
    <ligand>
        <name>Mn(2+)</name>
        <dbReference type="ChEBI" id="CHEBI:29035"/>
        <label>2</label>
    </ligand>
</feature>
<evidence type="ECO:0000256" key="7">
    <source>
        <dbReference type="ARBA" id="ARBA00049972"/>
    </source>
</evidence>
<feature type="binding site" evidence="8">
    <location>
        <position position="266"/>
    </location>
    <ligand>
        <name>Mn(2+)</name>
        <dbReference type="ChEBI" id="CHEBI:29035"/>
        <label>2</label>
    </ligand>
</feature>
<dbReference type="RefSeq" id="WP_190724038.1">
    <property type="nucleotide sequence ID" value="NZ_CP061539.1"/>
</dbReference>
<dbReference type="EC" id="3.4.11.10" evidence="8"/>
<feature type="binding site" evidence="8">
    <location>
        <position position="271"/>
    </location>
    <ligand>
        <name>Mn(2+)</name>
        <dbReference type="ChEBI" id="CHEBI:29035"/>
        <label>1</label>
    </ligand>
</feature>
<dbReference type="PANTHER" id="PTHR11963">
    <property type="entry name" value="LEUCINE AMINOPEPTIDASE-RELATED"/>
    <property type="match status" value="1"/>
</dbReference>
<dbReference type="InterPro" id="IPR011356">
    <property type="entry name" value="Leucine_aapep/pepB"/>
</dbReference>
<dbReference type="PRINTS" id="PR00481">
    <property type="entry name" value="LAMNOPPTDASE"/>
</dbReference>
<evidence type="ECO:0000313" key="10">
    <source>
        <dbReference type="EMBL" id="QNV37073.1"/>
    </source>
</evidence>
<dbReference type="SUPFAM" id="SSF52949">
    <property type="entry name" value="Macro domain-like"/>
    <property type="match status" value="1"/>
</dbReference>
<evidence type="ECO:0000256" key="2">
    <source>
        <dbReference type="ARBA" id="ARBA00000967"/>
    </source>
</evidence>
<dbReference type="PROSITE" id="PS00631">
    <property type="entry name" value="CYTOSOL_AP"/>
    <property type="match status" value="1"/>
</dbReference>
<dbReference type="HAMAP" id="MF_00181">
    <property type="entry name" value="Cytosol_peptidase_M17"/>
    <property type="match status" value="1"/>
</dbReference>
<feature type="domain" description="Cytosol aminopeptidase" evidence="9">
    <location>
        <begin position="346"/>
        <end position="353"/>
    </location>
</feature>
<reference evidence="10 11" key="1">
    <citation type="submission" date="2020-09" db="EMBL/GenBank/DDBJ databases">
        <title>Investigation of environmental microbes.</title>
        <authorList>
            <person name="Ou Y."/>
            <person name="Kang Q."/>
        </authorList>
    </citation>
    <scope>NUCLEOTIDE SEQUENCE [LARGE SCALE GENOMIC DNA]</scope>
    <source>
        <strain evidence="10 11">KJZ-14</strain>
    </source>
</reference>
<dbReference type="SUPFAM" id="SSF53187">
    <property type="entry name" value="Zn-dependent exopeptidases"/>
    <property type="match status" value="1"/>
</dbReference>
<feature type="binding site" evidence="8">
    <location>
        <position position="350"/>
    </location>
    <ligand>
        <name>Mn(2+)</name>
        <dbReference type="ChEBI" id="CHEBI:29035"/>
        <label>1</label>
    </ligand>
</feature>
<evidence type="ECO:0000256" key="4">
    <source>
        <dbReference type="ARBA" id="ARBA00022438"/>
    </source>
</evidence>
<dbReference type="GO" id="GO:0070006">
    <property type="term" value="F:metalloaminopeptidase activity"/>
    <property type="evidence" value="ECO:0007669"/>
    <property type="project" value="InterPro"/>
</dbReference>
<dbReference type="Proteomes" id="UP000516404">
    <property type="component" value="Chromosome"/>
</dbReference>
<dbReference type="GeneID" id="96624055"/>
<comment type="similarity">
    <text evidence="3 8">Belongs to the peptidase M17 family.</text>
</comment>
<dbReference type="GO" id="GO:0030145">
    <property type="term" value="F:manganese ion binding"/>
    <property type="evidence" value="ECO:0007669"/>
    <property type="project" value="UniProtKB-UniRule"/>
</dbReference>
<evidence type="ECO:0000259" key="9">
    <source>
        <dbReference type="PROSITE" id="PS00631"/>
    </source>
</evidence>
<name>A0A7H2BBM7_9MICC</name>
<keyword evidence="4 8" id="KW-0031">Aminopeptidase</keyword>
<comment type="cofactor">
    <cofactor evidence="8">
        <name>Mn(2+)</name>
        <dbReference type="ChEBI" id="CHEBI:29035"/>
    </cofactor>
    <text evidence="8">Binds 2 manganese ions per subunit.</text>
</comment>
<comment type="subcellular location">
    <subcellularLocation>
        <location evidence="8">Cytoplasm</location>
    </subcellularLocation>
</comment>
<keyword evidence="11" id="KW-1185">Reference proteome</keyword>
<dbReference type="KEGG" id="rter:IDM49_07370"/>
<dbReference type="GO" id="GO:0006508">
    <property type="term" value="P:proteolysis"/>
    <property type="evidence" value="ECO:0007669"/>
    <property type="project" value="UniProtKB-KW"/>
</dbReference>
<keyword evidence="8" id="KW-0464">Manganese</keyword>
<comment type="function">
    <text evidence="7 8">Presumably involved in the processing and regular turnover of intracellular proteins. Catalyzes the removal of unsubstituted N-terminal amino acids from various peptides.</text>
</comment>
<dbReference type="Gene3D" id="3.40.220.10">
    <property type="entry name" value="Leucine Aminopeptidase, subunit E, domain 1"/>
    <property type="match status" value="1"/>
</dbReference>
<dbReference type="InterPro" id="IPR008283">
    <property type="entry name" value="Peptidase_M17_N"/>
</dbReference>
<dbReference type="Pfam" id="PF00883">
    <property type="entry name" value="Peptidase_M17"/>
    <property type="match status" value="1"/>
</dbReference>
<feature type="binding site" evidence="8">
    <location>
        <position position="289"/>
    </location>
    <ligand>
        <name>Mn(2+)</name>
        <dbReference type="ChEBI" id="CHEBI:29035"/>
        <label>2</label>
    </ligand>
</feature>
<dbReference type="PANTHER" id="PTHR11963:SF23">
    <property type="entry name" value="CYTOSOL AMINOPEPTIDASE"/>
    <property type="match status" value="1"/>
</dbReference>
<sequence>MTSEITLSVASSGADAIDADALVLGVYSSSEGASLAPSFLSAQTVEGLEAVLEDLGISGAADQVYRLPGVEDSAAKIVVLTGLGERSEDAATRANALRYGVGSAARQLAGCENIVVAVPTEDVDDVAAVAEGIAFGAFTDSQLKEKSAEKVKAPVSSAVIITDVEADAASSALERALILGEAVHHTRVLVNTPPSHLYPETFAQQAIERVKDLDDVSVRVFEPEELEAEGFGGIMGVGKGSSRGPRFVEVKYAPQDASTSVALVGKGITFDSGGLSIKPGAAMMTMKCDMAGAASVLNAVAAVAELGLPIGATAYLCLAENMPSGTATRPEDVLTMRGGTTVEVLNTDAEGRLVMADGLAYASEQNFDVVLDVATLTGAQMIALGTRTSAVMGDDAIRQQIVDAAEAAGEDFWPMPLPAHLRPALDSQVADLKNIGSRFGGMLSAGIFLKEFVGSTDEGQIPWAHLDIASPAFNEESAFGFTPKEGTGQSVPTLVKFLETRAGN</sequence>
<keyword evidence="6 8" id="KW-0378">Hydrolase</keyword>
<keyword evidence="8" id="KW-0479">Metal-binding</keyword>
<proteinExistence type="inferred from homology"/>
<keyword evidence="5 8" id="KW-0645">Protease</keyword>
<evidence type="ECO:0000256" key="3">
    <source>
        <dbReference type="ARBA" id="ARBA00009528"/>
    </source>
</evidence>
<feature type="active site" evidence="8">
    <location>
        <position position="352"/>
    </location>
</feature>
<dbReference type="EC" id="3.4.11.1" evidence="8"/>
<dbReference type="EMBL" id="CP061539">
    <property type="protein sequence ID" value="QNV37073.1"/>
    <property type="molecule type" value="Genomic_DNA"/>
</dbReference>
<evidence type="ECO:0000256" key="8">
    <source>
        <dbReference type="HAMAP-Rule" id="MF_00181"/>
    </source>
</evidence>
<organism evidence="10 11">
    <name type="scientific">Rothia terrae</name>
    <dbReference type="NCBI Taxonomy" id="396015"/>
    <lineage>
        <taxon>Bacteria</taxon>
        <taxon>Bacillati</taxon>
        <taxon>Actinomycetota</taxon>
        <taxon>Actinomycetes</taxon>
        <taxon>Micrococcales</taxon>
        <taxon>Micrococcaceae</taxon>
        <taxon>Rothia</taxon>
    </lineage>
</organism>
<protein>
    <recommendedName>
        <fullName evidence="8">Probable cytosol aminopeptidase</fullName>
        <ecNumber evidence="8">3.4.11.1</ecNumber>
    </recommendedName>
    <alternativeName>
        <fullName evidence="8">Leucine aminopeptidase</fullName>
        <shortName evidence="8">LAP</shortName>
        <ecNumber evidence="8">3.4.11.10</ecNumber>
    </alternativeName>
    <alternativeName>
        <fullName evidence="8">Leucyl aminopeptidase</fullName>
    </alternativeName>
</protein>
<dbReference type="InterPro" id="IPR023042">
    <property type="entry name" value="Peptidase_M17_leu_NH2_pept"/>
</dbReference>
<feature type="binding site" evidence="8">
    <location>
        <position position="350"/>
    </location>
    <ligand>
        <name>Mn(2+)</name>
        <dbReference type="ChEBI" id="CHEBI:29035"/>
        <label>2</label>
    </ligand>
</feature>
<dbReference type="InterPro" id="IPR000819">
    <property type="entry name" value="Peptidase_M17_C"/>
</dbReference>
<feature type="active site" evidence="8">
    <location>
        <position position="278"/>
    </location>
</feature>
<dbReference type="InterPro" id="IPR043472">
    <property type="entry name" value="Macro_dom-like"/>
</dbReference>
<dbReference type="Pfam" id="PF02789">
    <property type="entry name" value="Peptidase_M17_N"/>
    <property type="match status" value="1"/>
</dbReference>
<dbReference type="CDD" id="cd00433">
    <property type="entry name" value="Peptidase_M17"/>
    <property type="match status" value="1"/>
</dbReference>
<comment type="catalytic activity">
    <reaction evidence="1 8">
        <text>Release of an N-terminal amino acid, Xaa-|-Yaa-, in which Xaa is preferably Leu, but may be other amino acids including Pro although not Arg or Lys, and Yaa may be Pro. Amino acid amides and methyl esters are also readily hydrolyzed, but rates on arylamides are exceedingly low.</text>
        <dbReference type="EC" id="3.4.11.1"/>
    </reaction>
</comment>
<dbReference type="Gene3D" id="3.40.630.10">
    <property type="entry name" value="Zn peptidases"/>
    <property type="match status" value="1"/>
</dbReference>